<proteinExistence type="inferred from homology"/>
<keyword evidence="4" id="KW-0274">FAD</keyword>
<evidence type="ECO:0000256" key="1">
    <source>
        <dbReference type="ARBA" id="ARBA00001974"/>
    </source>
</evidence>
<gene>
    <name evidence="6" type="ORF">UABAM_05645</name>
</gene>
<comment type="similarity">
    <text evidence="2">Belongs to the GMC oxidoreductase family.</text>
</comment>
<evidence type="ECO:0000256" key="2">
    <source>
        <dbReference type="ARBA" id="ARBA00010790"/>
    </source>
</evidence>
<sequence>MYDYIVVGAGSAGCVLANRLSENKNNRVLLLEAGVRDKDKSIHMPAAFAHLFKSDLDWTYYTTPQEHAHDRRFFWPRGKTLGGCSSINAMIYIRGNRSDYDEWEHLGNKGWGYEDVLPFFKKMGHQERGENDYHGVGGPLNVMDRVYTNPLAQAFVAAGKECGLPFNEDFNGQNQEGVGYYQVTQKNGQRHSTAAAYLKPVMKRENLTVITEAMASRLLHEKNCVTGVEYLSKGQKHQVEAKKEIFVCGGAINSPQLLMLSGIGCKEKLTELGIPVVVDLPGVGENLQDHLIVPVAYESTKPISLDKAETLGNLLKYMLFKKGPLTSNVAEAGGFVHVQNTEKPDLQFHFAPGFFVNHGLTKASGCAFTIGPTLVCPKSIGSVRLQTNDASEFPAIDPQYFCEQHDMDVLIAGVKWARKLAQAKAFEAFRGKEIYPGSEVQSDEEIAEYIRSIAQTLYHPVGTCKMGNDDLAVVDAELKVRGIKNLRVVDASIMPKIVNGNTNAPVIMIAEKIAAAIQ</sequence>
<keyword evidence="7" id="KW-1185">Reference proteome</keyword>
<evidence type="ECO:0000313" key="6">
    <source>
        <dbReference type="EMBL" id="BBM87242.1"/>
    </source>
</evidence>
<dbReference type="EMBL" id="AP019860">
    <property type="protein sequence ID" value="BBM87242.1"/>
    <property type="molecule type" value="Genomic_DNA"/>
</dbReference>
<comment type="cofactor">
    <cofactor evidence="1">
        <name>FAD</name>
        <dbReference type="ChEBI" id="CHEBI:57692"/>
    </cofactor>
</comment>
<feature type="domain" description="Glucose-methanol-choline oxidoreductase N-terminal" evidence="5">
    <location>
        <begin position="250"/>
        <end position="264"/>
    </location>
</feature>
<organism evidence="6 7">
    <name type="scientific">Uabimicrobium amorphum</name>
    <dbReference type="NCBI Taxonomy" id="2596890"/>
    <lineage>
        <taxon>Bacteria</taxon>
        <taxon>Pseudomonadati</taxon>
        <taxon>Planctomycetota</taxon>
        <taxon>Candidatus Uabimicrobiia</taxon>
        <taxon>Candidatus Uabimicrobiales</taxon>
        <taxon>Candidatus Uabimicrobiaceae</taxon>
        <taxon>Candidatus Uabimicrobium</taxon>
    </lineage>
</organism>
<evidence type="ECO:0000256" key="3">
    <source>
        <dbReference type="ARBA" id="ARBA00022630"/>
    </source>
</evidence>
<dbReference type="InterPro" id="IPR012132">
    <property type="entry name" value="GMC_OxRdtase"/>
</dbReference>
<dbReference type="PROSITE" id="PS00624">
    <property type="entry name" value="GMC_OXRED_2"/>
    <property type="match status" value="1"/>
</dbReference>
<name>A0A5S9F627_UABAM</name>
<dbReference type="InterPro" id="IPR007867">
    <property type="entry name" value="GMC_OxRtase_C"/>
</dbReference>
<dbReference type="PANTHER" id="PTHR11552:SF147">
    <property type="entry name" value="CHOLINE DEHYDROGENASE, MITOCHONDRIAL"/>
    <property type="match status" value="1"/>
</dbReference>
<dbReference type="NCBIfam" id="NF002550">
    <property type="entry name" value="PRK02106.1"/>
    <property type="match status" value="1"/>
</dbReference>
<evidence type="ECO:0000313" key="7">
    <source>
        <dbReference type="Proteomes" id="UP000326354"/>
    </source>
</evidence>
<dbReference type="RefSeq" id="WP_151971268.1">
    <property type="nucleotide sequence ID" value="NZ_AP019860.1"/>
</dbReference>
<evidence type="ECO:0000256" key="4">
    <source>
        <dbReference type="ARBA" id="ARBA00022827"/>
    </source>
</evidence>
<dbReference type="SUPFAM" id="SSF54373">
    <property type="entry name" value="FAD-linked reductases, C-terminal domain"/>
    <property type="match status" value="1"/>
</dbReference>
<dbReference type="Gene3D" id="3.50.50.60">
    <property type="entry name" value="FAD/NAD(P)-binding domain"/>
    <property type="match status" value="1"/>
</dbReference>
<dbReference type="PIRSF" id="PIRSF000137">
    <property type="entry name" value="Alcohol_oxidase"/>
    <property type="match status" value="1"/>
</dbReference>
<dbReference type="SUPFAM" id="SSF51905">
    <property type="entry name" value="FAD/NAD(P)-binding domain"/>
    <property type="match status" value="1"/>
</dbReference>
<protein>
    <submittedName>
        <fullName evidence="6">Choline dehydrogenase</fullName>
    </submittedName>
</protein>
<dbReference type="Pfam" id="PF00732">
    <property type="entry name" value="GMC_oxred_N"/>
    <property type="match status" value="1"/>
</dbReference>
<dbReference type="Proteomes" id="UP000326354">
    <property type="component" value="Chromosome"/>
</dbReference>
<dbReference type="PANTHER" id="PTHR11552">
    <property type="entry name" value="GLUCOSE-METHANOL-CHOLINE GMC OXIDOREDUCTASE"/>
    <property type="match status" value="1"/>
</dbReference>
<reference evidence="6 7" key="1">
    <citation type="submission" date="2019-08" db="EMBL/GenBank/DDBJ databases">
        <title>Complete genome sequence of Candidatus Uab amorphum.</title>
        <authorList>
            <person name="Shiratori T."/>
            <person name="Suzuki S."/>
            <person name="Kakizawa Y."/>
            <person name="Ishida K."/>
        </authorList>
    </citation>
    <scope>NUCLEOTIDE SEQUENCE [LARGE SCALE GENOMIC DNA]</scope>
    <source>
        <strain evidence="6 7">SRT547</strain>
    </source>
</reference>
<dbReference type="InterPro" id="IPR000172">
    <property type="entry name" value="GMC_OxRdtase_N"/>
</dbReference>
<dbReference type="Gene3D" id="3.30.560.10">
    <property type="entry name" value="Glucose Oxidase, domain 3"/>
    <property type="match status" value="1"/>
</dbReference>
<dbReference type="OrthoDB" id="9785276at2"/>
<dbReference type="GO" id="GO:0050660">
    <property type="term" value="F:flavin adenine dinucleotide binding"/>
    <property type="evidence" value="ECO:0007669"/>
    <property type="project" value="InterPro"/>
</dbReference>
<evidence type="ECO:0000259" key="5">
    <source>
        <dbReference type="PROSITE" id="PS00624"/>
    </source>
</evidence>
<dbReference type="AlphaFoldDB" id="A0A5S9F627"/>
<dbReference type="GO" id="GO:0016614">
    <property type="term" value="F:oxidoreductase activity, acting on CH-OH group of donors"/>
    <property type="evidence" value="ECO:0007669"/>
    <property type="project" value="InterPro"/>
</dbReference>
<keyword evidence="3" id="KW-0285">Flavoprotein</keyword>
<dbReference type="InterPro" id="IPR036188">
    <property type="entry name" value="FAD/NAD-bd_sf"/>
</dbReference>
<dbReference type="KEGG" id="uam:UABAM_05645"/>
<accession>A0A5S9F627</accession>
<dbReference type="Pfam" id="PF05199">
    <property type="entry name" value="GMC_oxred_C"/>
    <property type="match status" value="1"/>
</dbReference>